<accession>A0A8H3BPW1</accession>
<evidence type="ECO:0000256" key="1">
    <source>
        <dbReference type="SAM" id="MobiDB-lite"/>
    </source>
</evidence>
<dbReference type="EMBL" id="CAJMWV010002466">
    <property type="protein sequence ID" value="CAE6463373.1"/>
    <property type="molecule type" value="Genomic_DNA"/>
</dbReference>
<feature type="compositionally biased region" description="Basic and acidic residues" evidence="1">
    <location>
        <begin position="211"/>
        <end position="225"/>
    </location>
</feature>
<keyword evidence="2" id="KW-1133">Transmembrane helix</keyword>
<protein>
    <recommendedName>
        <fullName evidence="5">Transmembrane protein</fullName>
    </recommendedName>
</protein>
<keyword evidence="2" id="KW-0812">Transmembrane</keyword>
<gene>
    <name evidence="3" type="ORF">RDB_LOCUS78726</name>
</gene>
<keyword evidence="2" id="KW-0472">Membrane</keyword>
<proteinExistence type="predicted"/>
<evidence type="ECO:0000313" key="3">
    <source>
        <dbReference type="EMBL" id="CAE6463373.1"/>
    </source>
</evidence>
<reference evidence="3" key="1">
    <citation type="submission" date="2021-01" db="EMBL/GenBank/DDBJ databases">
        <authorList>
            <person name="Kaushik A."/>
        </authorList>
    </citation>
    <scope>NUCLEOTIDE SEQUENCE</scope>
    <source>
        <strain evidence="3">AG3-1AP</strain>
    </source>
</reference>
<comment type="caution">
    <text evidence="3">The sequence shown here is derived from an EMBL/GenBank/DDBJ whole genome shotgun (WGS) entry which is preliminary data.</text>
</comment>
<feature type="region of interest" description="Disordered" evidence="1">
    <location>
        <begin position="211"/>
        <end position="237"/>
    </location>
</feature>
<dbReference type="Proteomes" id="UP000663831">
    <property type="component" value="Unassembled WGS sequence"/>
</dbReference>
<name>A0A8H3BPW1_9AGAM</name>
<evidence type="ECO:0000313" key="4">
    <source>
        <dbReference type="Proteomes" id="UP000663831"/>
    </source>
</evidence>
<feature type="transmembrane region" description="Helical" evidence="2">
    <location>
        <begin position="20"/>
        <end position="41"/>
    </location>
</feature>
<dbReference type="OrthoDB" id="3227349at2759"/>
<evidence type="ECO:0000256" key="2">
    <source>
        <dbReference type="SAM" id="Phobius"/>
    </source>
</evidence>
<sequence length="261" mass="28900">MVAHLGFMSYLSQSFIPGKFSRLCILGVDIVGIPVVLVVGLPQSKALAVAGWFGLRVALTGLCYLEYRWDLATRRLKLETREEKVVARLSVADPELLAPSPELPVTVAEPTLAIYDEKVSVECDRVEFPRMDRDLAADPEAESEVENGGRTMRKISLRSVDSDETMWSECETPAQMTVELPVELSGEGMDIETPKSSEEGWFSAVQDEVLVKSEPEPEPEPERKISPPRRKRSKYGACPLVMRKSTASLYVSPVIAKTEAT</sequence>
<organism evidence="3 4">
    <name type="scientific">Rhizoctonia solani</name>
    <dbReference type="NCBI Taxonomy" id="456999"/>
    <lineage>
        <taxon>Eukaryota</taxon>
        <taxon>Fungi</taxon>
        <taxon>Dikarya</taxon>
        <taxon>Basidiomycota</taxon>
        <taxon>Agaricomycotina</taxon>
        <taxon>Agaricomycetes</taxon>
        <taxon>Cantharellales</taxon>
        <taxon>Ceratobasidiaceae</taxon>
        <taxon>Rhizoctonia</taxon>
    </lineage>
</organism>
<dbReference type="AlphaFoldDB" id="A0A8H3BPW1"/>
<evidence type="ECO:0008006" key="5">
    <source>
        <dbReference type="Google" id="ProtNLM"/>
    </source>
</evidence>
<feature type="transmembrane region" description="Helical" evidence="2">
    <location>
        <begin position="47"/>
        <end position="67"/>
    </location>
</feature>